<keyword evidence="2" id="KW-1185">Reference proteome</keyword>
<evidence type="ECO:0000313" key="1">
    <source>
        <dbReference type="EMBL" id="GKT34560.1"/>
    </source>
</evidence>
<protein>
    <submittedName>
        <fullName evidence="1">Uncharacterized protein</fullName>
    </submittedName>
</protein>
<dbReference type="Proteomes" id="UP001057375">
    <property type="component" value="Unassembled WGS sequence"/>
</dbReference>
<gene>
    <name evidence="1" type="ORF">ADUPG1_007897</name>
</gene>
<dbReference type="EMBL" id="BQXS01010830">
    <property type="protein sequence ID" value="GKT34560.1"/>
    <property type="molecule type" value="Genomic_DNA"/>
</dbReference>
<sequence>MSESELSLNLLVSNKSKQVTVQRDKWIEGEEPDKLSIISRIYKASQDQQQIELQYTASKAGIQQFPISSFGHSFEMSMRRPFTSIGQVSPRGSYVLPEKSISMKKSRDKPQKHKQNNFEHQPLSSVFSDDIIPSQNLEVVDVTRANILSSSSPLDVHPDNYGLLDMLPLSSLFIPMWFDKKKSVELFCDRPRIRQQLRPRRAVRIAICVEDVFLGLSYSKESYCDQKIASMYGSATAAAVSGGSSPFDNLSSAINPMSEFHEPLLLSLSLWRSDGGGCKISETFCVKIDDKLTPPYPTCVFSITEPTGKEMIVLRVGRICDGENEKAAEVYHKYRKEGEYESYKQMCETSSVVRERIGEYIFSDFLFSAKPLFSFDSGSKSFLLVDNGTKEAVHRGDGTEKDIMCLLCPLYRGKGMPIHDTTIL</sequence>
<feature type="non-terminal residue" evidence="1">
    <location>
        <position position="424"/>
    </location>
</feature>
<comment type="caution">
    <text evidence="1">The sequence shown here is derived from an EMBL/GenBank/DDBJ whole genome shotgun (WGS) entry which is preliminary data.</text>
</comment>
<proteinExistence type="predicted"/>
<evidence type="ECO:0000313" key="2">
    <source>
        <dbReference type="Proteomes" id="UP001057375"/>
    </source>
</evidence>
<accession>A0ABQ5KPZ8</accession>
<name>A0ABQ5KPZ8_9EUKA</name>
<reference evidence="1" key="1">
    <citation type="submission" date="2022-03" db="EMBL/GenBank/DDBJ databases">
        <title>Draft genome sequence of Aduncisulcus paluster, a free-living microaerophilic Fornicata.</title>
        <authorList>
            <person name="Yuyama I."/>
            <person name="Kume K."/>
            <person name="Tamura T."/>
            <person name="Inagaki Y."/>
            <person name="Hashimoto T."/>
        </authorList>
    </citation>
    <scope>NUCLEOTIDE SEQUENCE</scope>
    <source>
        <strain evidence="1">NY0171</strain>
    </source>
</reference>
<organism evidence="1 2">
    <name type="scientific">Aduncisulcus paluster</name>
    <dbReference type="NCBI Taxonomy" id="2918883"/>
    <lineage>
        <taxon>Eukaryota</taxon>
        <taxon>Metamonada</taxon>
        <taxon>Carpediemonas-like organisms</taxon>
        <taxon>Aduncisulcus</taxon>
    </lineage>
</organism>